<keyword evidence="1" id="KW-0732">Signal</keyword>
<dbReference type="EMBL" id="RKHL01000001">
    <property type="protein sequence ID" value="ROR80235.1"/>
    <property type="molecule type" value="Genomic_DNA"/>
</dbReference>
<sequence length="124" mass="12762">MNRASIATSVLVLAVALTACTAAPIERVTEPAVTQCTGRDVNISSDGANLRLIGDCGAVTITAHAVTVDADSATSLVVVGDDNRIDVDFVERIDVSGTRNDITWLDGPDLAADPFPGNTLAPAK</sequence>
<reference evidence="2 3" key="1">
    <citation type="submission" date="2018-11" db="EMBL/GenBank/DDBJ databases">
        <title>Sequencing the genomes of 1000 actinobacteria strains.</title>
        <authorList>
            <person name="Klenk H.-P."/>
        </authorList>
    </citation>
    <scope>NUCLEOTIDE SEQUENCE [LARGE SCALE GENOMIC DNA]</scope>
    <source>
        <strain evidence="2 3">DSM 14012</strain>
    </source>
</reference>
<evidence type="ECO:0000256" key="1">
    <source>
        <dbReference type="SAM" id="SignalP"/>
    </source>
</evidence>
<proteinExistence type="predicted"/>
<protein>
    <recommendedName>
        <fullName evidence="4">DUF3060 domain-containing protein</fullName>
    </recommendedName>
</protein>
<accession>A0A3N2BYA7</accession>
<evidence type="ECO:0000313" key="3">
    <source>
        <dbReference type="Proteomes" id="UP000266915"/>
    </source>
</evidence>
<dbReference type="Pfam" id="PF11259">
    <property type="entry name" value="DUF3060"/>
    <property type="match status" value="1"/>
</dbReference>
<dbReference type="InterPro" id="IPR021417">
    <property type="entry name" value="DUF3060"/>
</dbReference>
<comment type="caution">
    <text evidence="2">The sequence shown here is derived from an EMBL/GenBank/DDBJ whole genome shotgun (WGS) entry which is preliminary data.</text>
</comment>
<evidence type="ECO:0008006" key="4">
    <source>
        <dbReference type="Google" id="ProtNLM"/>
    </source>
</evidence>
<dbReference type="PROSITE" id="PS51257">
    <property type="entry name" value="PROKAR_LIPOPROTEIN"/>
    <property type="match status" value="1"/>
</dbReference>
<dbReference type="Proteomes" id="UP000266915">
    <property type="component" value="Unassembled WGS sequence"/>
</dbReference>
<name>A0A3N2BYA7_9MICO</name>
<evidence type="ECO:0000313" key="2">
    <source>
        <dbReference type="EMBL" id="ROR80235.1"/>
    </source>
</evidence>
<feature type="signal peptide" evidence="1">
    <location>
        <begin position="1"/>
        <end position="22"/>
    </location>
</feature>
<keyword evidence="3" id="KW-1185">Reference proteome</keyword>
<gene>
    <name evidence="2" type="ORF">EDD42_0272</name>
</gene>
<dbReference type="RefSeq" id="WP_085514270.1">
    <property type="nucleotide sequence ID" value="NZ_FXAP01000008.1"/>
</dbReference>
<dbReference type="AlphaFoldDB" id="A0A3N2BYA7"/>
<organism evidence="2 3">
    <name type="scientific">Plantibacter flavus</name>
    <dbReference type="NCBI Taxonomy" id="150123"/>
    <lineage>
        <taxon>Bacteria</taxon>
        <taxon>Bacillati</taxon>
        <taxon>Actinomycetota</taxon>
        <taxon>Actinomycetes</taxon>
        <taxon>Micrococcales</taxon>
        <taxon>Microbacteriaceae</taxon>
        <taxon>Plantibacter</taxon>
    </lineage>
</organism>
<feature type="chain" id="PRO_5018709454" description="DUF3060 domain-containing protein" evidence="1">
    <location>
        <begin position="23"/>
        <end position="124"/>
    </location>
</feature>